<dbReference type="Proteomes" id="UP000740883">
    <property type="component" value="Unassembled WGS sequence"/>
</dbReference>
<dbReference type="AlphaFoldDB" id="A0A9P6GXY6"/>
<evidence type="ECO:0000313" key="1">
    <source>
        <dbReference type="EMBL" id="KAF9762110.1"/>
    </source>
</evidence>
<evidence type="ECO:0000313" key="2">
    <source>
        <dbReference type="Proteomes" id="UP000740883"/>
    </source>
</evidence>
<dbReference type="OrthoDB" id="2192004at2759"/>
<keyword evidence="2" id="KW-1185">Reference proteome</keyword>
<reference evidence="1 2" key="1">
    <citation type="journal article" date="2020" name="Genome Biol. Evol.">
        <title>Comparative genomics of strictly vertically transmitted, feminizing microsporidia endosymbionts of amphipod crustaceans.</title>
        <authorList>
            <person name="Cormier A."/>
            <person name="Chebbi M.A."/>
            <person name="Giraud I."/>
            <person name="Wattier R."/>
            <person name="Teixeira M."/>
            <person name="Gilbert C."/>
            <person name="Rigaud T."/>
            <person name="Cordaux R."/>
        </authorList>
    </citation>
    <scope>NUCLEOTIDE SEQUENCE [LARGE SCALE GENOMIC DNA]</scope>
    <source>
        <strain evidence="1 2">Ou3-Ou53</strain>
    </source>
</reference>
<name>A0A9P6GXY6_9MICR</name>
<gene>
    <name evidence="1" type="ORF">NGRA_2205</name>
</gene>
<comment type="caution">
    <text evidence="1">The sequence shown here is derived from an EMBL/GenBank/DDBJ whole genome shotgun (WGS) entry which is preliminary data.</text>
</comment>
<organism evidence="1 2">
    <name type="scientific">Nosema granulosis</name>
    <dbReference type="NCBI Taxonomy" id="83296"/>
    <lineage>
        <taxon>Eukaryota</taxon>
        <taxon>Fungi</taxon>
        <taxon>Fungi incertae sedis</taxon>
        <taxon>Microsporidia</taxon>
        <taxon>Nosematidae</taxon>
        <taxon>Nosema</taxon>
    </lineage>
</organism>
<accession>A0A9P6GXY6</accession>
<protein>
    <submittedName>
        <fullName evidence="1">Uncharacterized protein</fullName>
    </submittedName>
</protein>
<sequence>MAGEQFDIRNLFNKKVDKKPREDEIIFDIVESTVERKRLKKKKQKQELNYIDSVNIEIPAVVEHSDSTLHNLLDFEILKQKIVEFNFDCRYIYNFNNNIIEKVAYIDDNTSKISLLKGIEDDKLATDYIIGDDPKCVLEYSKNLEGLDKLIFLEKYFHLKDLNILKEVIETIKILTEFNDTFYKSLILNLPEAAPYDLIFEIKRDVTVLKMALDSQFNSLKCKKEYLTFLNKAYIEELKISTCSCTACTLCKIFPSDRKERLFTVFEEAEFYNLEEDKKKLAVDEFLTEKLSFLDGTSDSDILLYVMVGFNSQELAKNVKSLDLINIDFVVLGLLIRDRRVSELDTDIVLKAIDKVESLVNHNNTSFKTHYSKYEDLKLDFLEFNLSLKKVIGLFKEKEREFDIINKIAEQEIVNLANFESFYLPYKMIFLFNLIIAFNKIPNYMIYKVYEAISKYLVPETFFDRLFKNQNDCILHLIRAKELFKLYLITNEKEYALKAFKYLDKKAQSQKSTDRAYRFRLLKAKFLLLLNQPVEAYLEIKKYKTLDTYKILAYSDLDSSINELKKAAIGDLKAKLLAIELQIRGKEQLAPGFLFSKDSFVDENIVSTFEGCDGMRLSYIRYLKHRDIIQTNRVVNELTKDKRKKLSADLYYEIFIIKRKLKEISYRFLYTDRKSDLLNQEIRYVENKDCDVSNKFYYLFAYKKAKKSSENVNFSIFLREALKGNGDCLVILFILNYTTIECLGVLYTMYNINNGFYWSRTRKILNFKERICHTKEMIEFDQSY</sequence>
<proteinExistence type="predicted"/>
<dbReference type="EMBL" id="SBJO01000209">
    <property type="protein sequence ID" value="KAF9762110.1"/>
    <property type="molecule type" value="Genomic_DNA"/>
</dbReference>